<dbReference type="Proteomes" id="UP001195483">
    <property type="component" value="Unassembled WGS sequence"/>
</dbReference>
<keyword evidence="1 2" id="KW-0728">SH3 domain</keyword>
<dbReference type="SUPFAM" id="SSF50044">
    <property type="entry name" value="SH3-domain"/>
    <property type="match status" value="1"/>
</dbReference>
<proteinExistence type="predicted"/>
<organism evidence="5 6">
    <name type="scientific">Potamilus streckersoni</name>
    <dbReference type="NCBI Taxonomy" id="2493646"/>
    <lineage>
        <taxon>Eukaryota</taxon>
        <taxon>Metazoa</taxon>
        <taxon>Spiralia</taxon>
        <taxon>Lophotrochozoa</taxon>
        <taxon>Mollusca</taxon>
        <taxon>Bivalvia</taxon>
        <taxon>Autobranchia</taxon>
        <taxon>Heteroconchia</taxon>
        <taxon>Palaeoheterodonta</taxon>
        <taxon>Unionida</taxon>
        <taxon>Unionoidea</taxon>
        <taxon>Unionidae</taxon>
        <taxon>Ambleminae</taxon>
        <taxon>Lampsilini</taxon>
        <taxon>Potamilus</taxon>
    </lineage>
</organism>
<feature type="region of interest" description="Disordered" evidence="3">
    <location>
        <begin position="1"/>
        <end position="44"/>
    </location>
</feature>
<protein>
    <recommendedName>
        <fullName evidence="4">SH3 domain-containing protein</fullName>
    </recommendedName>
</protein>
<evidence type="ECO:0000313" key="6">
    <source>
        <dbReference type="Proteomes" id="UP001195483"/>
    </source>
</evidence>
<keyword evidence="6" id="KW-1185">Reference proteome</keyword>
<evidence type="ECO:0000313" key="5">
    <source>
        <dbReference type="EMBL" id="KAK3578844.1"/>
    </source>
</evidence>
<reference evidence="5" key="1">
    <citation type="journal article" date="2021" name="Genome Biol. Evol.">
        <title>A High-Quality Reference Genome for a Parasitic Bivalve with Doubly Uniparental Inheritance (Bivalvia: Unionida).</title>
        <authorList>
            <person name="Smith C.H."/>
        </authorList>
    </citation>
    <scope>NUCLEOTIDE SEQUENCE</scope>
    <source>
        <strain evidence="5">CHS0354</strain>
    </source>
</reference>
<evidence type="ECO:0000256" key="1">
    <source>
        <dbReference type="ARBA" id="ARBA00022443"/>
    </source>
</evidence>
<dbReference type="InterPro" id="IPR036028">
    <property type="entry name" value="SH3-like_dom_sf"/>
</dbReference>
<dbReference type="AlphaFoldDB" id="A0AAE0RSL5"/>
<sequence>MRQSAEKGSRKVKDKEQTKVNAEKRKVKDKVHEQVTVESSDSDNKTQVLDVAEVRTLGNVKVIAIEDYVAQNRDELTLKAGQKIKQKIPANSDGMAYGWIWKSRKIYGYYPANLVELKPKKENPGIRGILSKKSGSLMFAS</sequence>
<dbReference type="InterPro" id="IPR001452">
    <property type="entry name" value="SH3_domain"/>
</dbReference>
<evidence type="ECO:0000256" key="2">
    <source>
        <dbReference type="PROSITE-ProRule" id="PRU00192"/>
    </source>
</evidence>
<feature type="compositionally biased region" description="Basic and acidic residues" evidence="3">
    <location>
        <begin position="1"/>
        <end position="35"/>
    </location>
</feature>
<reference evidence="5" key="3">
    <citation type="submission" date="2023-05" db="EMBL/GenBank/DDBJ databases">
        <authorList>
            <person name="Smith C.H."/>
        </authorList>
    </citation>
    <scope>NUCLEOTIDE SEQUENCE</scope>
    <source>
        <strain evidence="5">CHS0354</strain>
        <tissue evidence="5">Mantle</tissue>
    </source>
</reference>
<name>A0AAE0RSL5_9BIVA</name>
<accession>A0AAE0RSL5</accession>
<dbReference type="PROSITE" id="PS50002">
    <property type="entry name" value="SH3"/>
    <property type="match status" value="1"/>
</dbReference>
<comment type="caution">
    <text evidence="5">The sequence shown here is derived from an EMBL/GenBank/DDBJ whole genome shotgun (WGS) entry which is preliminary data.</text>
</comment>
<dbReference type="EMBL" id="JAEAOA010000640">
    <property type="protein sequence ID" value="KAK3578844.1"/>
    <property type="molecule type" value="Genomic_DNA"/>
</dbReference>
<feature type="domain" description="SH3" evidence="4">
    <location>
        <begin position="57"/>
        <end position="120"/>
    </location>
</feature>
<reference evidence="5" key="2">
    <citation type="journal article" date="2021" name="Genome Biol. Evol.">
        <title>Developing a high-quality reference genome for a parasitic bivalve with doubly uniparental inheritance (Bivalvia: Unionida).</title>
        <authorList>
            <person name="Smith C.H."/>
        </authorList>
    </citation>
    <scope>NUCLEOTIDE SEQUENCE</scope>
    <source>
        <strain evidence="5">CHS0354</strain>
        <tissue evidence="5">Mantle</tissue>
    </source>
</reference>
<dbReference type="Gene3D" id="2.30.30.40">
    <property type="entry name" value="SH3 Domains"/>
    <property type="match status" value="1"/>
</dbReference>
<gene>
    <name evidence="5" type="ORF">CHS0354_010197</name>
</gene>
<evidence type="ECO:0000256" key="3">
    <source>
        <dbReference type="SAM" id="MobiDB-lite"/>
    </source>
</evidence>
<evidence type="ECO:0000259" key="4">
    <source>
        <dbReference type="PROSITE" id="PS50002"/>
    </source>
</evidence>